<protein>
    <recommendedName>
        <fullName evidence="10">Transcription elongation factor</fullName>
    </recommendedName>
</protein>
<dbReference type="GO" id="GO:0008270">
    <property type="term" value="F:zinc ion binding"/>
    <property type="evidence" value="ECO:0007669"/>
    <property type="project" value="UniProtKB-UniRule"/>
</dbReference>
<dbReference type="Gene3D" id="1.20.930.10">
    <property type="entry name" value="Conserved domain common to transcription factors TFIIS, elongin A, CRSP70"/>
    <property type="match status" value="1"/>
</dbReference>
<accession>A0A834VAT2</accession>
<dbReference type="GO" id="GO:0003677">
    <property type="term" value="F:DNA binding"/>
    <property type="evidence" value="ECO:0007669"/>
    <property type="project" value="UniProtKB-KW"/>
</dbReference>
<feature type="region of interest" description="Disordered" evidence="11">
    <location>
        <begin position="84"/>
        <end position="180"/>
    </location>
</feature>
<dbReference type="InterPro" id="IPR003618">
    <property type="entry name" value="TFIIS_cen_dom"/>
</dbReference>
<evidence type="ECO:0000259" key="12">
    <source>
        <dbReference type="PROSITE" id="PS51133"/>
    </source>
</evidence>
<gene>
    <name evidence="15" type="primary">SSS_51g</name>
    <name evidence="15" type="ORF">SSS_51</name>
</gene>
<keyword evidence="6 9" id="KW-0539">Nucleus</keyword>
<keyword evidence="5 10" id="KW-0862">Zinc</keyword>
<feature type="compositionally biased region" description="Low complexity" evidence="11">
    <location>
        <begin position="97"/>
        <end position="109"/>
    </location>
</feature>
<dbReference type="Pfam" id="PF08711">
    <property type="entry name" value="Med26"/>
    <property type="match status" value="1"/>
</dbReference>
<dbReference type="SMART" id="SM00509">
    <property type="entry name" value="TFS2N"/>
    <property type="match status" value="1"/>
</dbReference>
<dbReference type="InterPro" id="IPR035100">
    <property type="entry name" value="TF_IIS-typ"/>
</dbReference>
<feature type="domain" description="TFIIS central" evidence="14">
    <location>
        <begin position="182"/>
        <end position="300"/>
    </location>
</feature>
<keyword evidence="10" id="KW-0804">Transcription</keyword>
<evidence type="ECO:0000256" key="2">
    <source>
        <dbReference type="ARBA" id="ARBA00009647"/>
    </source>
</evidence>
<dbReference type="CDD" id="cd13749">
    <property type="entry name" value="Zn-ribbon_TFIIS"/>
    <property type="match status" value="1"/>
</dbReference>
<dbReference type="SMART" id="SM00440">
    <property type="entry name" value="ZnF_C2C2"/>
    <property type="match status" value="1"/>
</dbReference>
<comment type="subcellular location">
    <subcellularLocation>
        <location evidence="1 9 10">Nucleus</location>
    </subcellularLocation>
</comment>
<dbReference type="InterPro" id="IPR001222">
    <property type="entry name" value="Znf_TFIIS"/>
</dbReference>
<keyword evidence="4 8" id="KW-0863">Zinc-finger</keyword>
<keyword evidence="15" id="KW-0648">Protein biosynthesis</keyword>
<dbReference type="InterPro" id="IPR035441">
    <property type="entry name" value="TFIIS/LEDGF_dom_sf"/>
</dbReference>
<dbReference type="Pfam" id="PF07500">
    <property type="entry name" value="TFIIS_M"/>
    <property type="match status" value="1"/>
</dbReference>
<dbReference type="EnsemblMetazoa" id="SSS_51s_mrna">
    <property type="protein sequence ID" value="KAF7488429.1"/>
    <property type="gene ID" value="SSS_51"/>
</dbReference>
<dbReference type="PROSITE" id="PS51321">
    <property type="entry name" value="TFIIS_CENTRAL"/>
    <property type="match status" value="1"/>
</dbReference>
<keyword evidence="3 10" id="KW-0479">Metal-binding</keyword>
<comment type="function">
    <text evidence="7">Necessary for efficient RNA polymerase II transcription elongation past template-encoded arresting sites. The arresting sites in DNA have the property of trapping a certain fraction of elongating RNA polymerases that pass through, resulting in locked ternary complexes. Cleavage of the nascent transcript by S-II allows the resumption of elongation from the new 3'-terminus.</text>
</comment>
<evidence type="ECO:0000256" key="4">
    <source>
        <dbReference type="ARBA" id="ARBA00022771"/>
    </source>
</evidence>
<dbReference type="GO" id="GO:0003746">
    <property type="term" value="F:translation elongation factor activity"/>
    <property type="evidence" value="ECO:0007669"/>
    <property type="project" value="UniProtKB-KW"/>
</dbReference>
<dbReference type="FunFam" id="2.20.25.10:FF:000001">
    <property type="entry name" value="Probable Transcription elongation factor S-II"/>
    <property type="match status" value="1"/>
</dbReference>
<dbReference type="InterPro" id="IPR017923">
    <property type="entry name" value="TFIIS_N"/>
</dbReference>
<dbReference type="AlphaFoldDB" id="A0A834VAT2"/>
<proteinExistence type="inferred from homology"/>
<feature type="compositionally biased region" description="Polar residues" evidence="11">
    <location>
        <begin position="121"/>
        <end position="179"/>
    </location>
</feature>
<sequence length="345" mass="38461">MAKDEEELMRMAKKLEKITNRKDSSCGAQAIDILKSLQRTKITLDLIQKTRIGKIVNNLRKSIDDDEVSSLSKSLIKSWKKLLNEKDNPGNGAKLSTNSGMNVNDNTNMNGGGGGGDPSNKSTVFDESSRSLSGQKNLSTQSSCTNGKEGQNSLPSSKSSTTKFQQMRPKQSSFPSDTTDSVRLKCRELLANALKPDADQEEPVDVDQIDDLARRIENSVYNEFKDTNSKYKTRIRSRISNLNDKKNPDLKLNVLRGHIAPERIAVMTAEEMASNEMKQLRQKFTKEAINDAQMSLTGGTSTDLIKCPACKKNNCTYNQVQTRSADEPMTTFCFCNECGKRWKFC</sequence>
<dbReference type="Gene3D" id="1.10.472.30">
    <property type="entry name" value="Transcription elongation factor S-II, central domain"/>
    <property type="match status" value="1"/>
</dbReference>
<dbReference type="PROSITE" id="PS51319">
    <property type="entry name" value="TFIIS_N"/>
    <property type="match status" value="1"/>
</dbReference>
<dbReference type="Gene3D" id="2.20.25.10">
    <property type="match status" value="1"/>
</dbReference>
<evidence type="ECO:0000256" key="11">
    <source>
        <dbReference type="SAM" id="MobiDB-lite"/>
    </source>
</evidence>
<evidence type="ECO:0000256" key="6">
    <source>
        <dbReference type="ARBA" id="ARBA00023242"/>
    </source>
</evidence>
<dbReference type="EMBL" id="WVUK01000066">
    <property type="protein sequence ID" value="KAF7488429.1"/>
    <property type="molecule type" value="Genomic_DNA"/>
</dbReference>
<dbReference type="PANTHER" id="PTHR11477:SF0">
    <property type="entry name" value="IP08861P-RELATED"/>
    <property type="match status" value="1"/>
</dbReference>
<evidence type="ECO:0000313" key="17">
    <source>
        <dbReference type="Proteomes" id="UP000070412"/>
    </source>
</evidence>
<dbReference type="PIRSF" id="PIRSF006704">
    <property type="entry name" value="TF_IIS"/>
    <property type="match status" value="1"/>
</dbReference>
<dbReference type="SUPFAM" id="SSF46942">
    <property type="entry name" value="Elongation factor TFIIS domain 2"/>
    <property type="match status" value="1"/>
</dbReference>
<evidence type="ECO:0000313" key="15">
    <source>
        <dbReference type="EMBL" id="KAF7488429.1"/>
    </source>
</evidence>
<dbReference type="CDD" id="cd00183">
    <property type="entry name" value="TFIIS_I"/>
    <property type="match status" value="1"/>
</dbReference>
<dbReference type="PROSITE" id="PS51133">
    <property type="entry name" value="ZF_TFIIS_2"/>
    <property type="match status" value="1"/>
</dbReference>
<evidence type="ECO:0000256" key="8">
    <source>
        <dbReference type="PROSITE-ProRule" id="PRU00472"/>
    </source>
</evidence>
<evidence type="ECO:0000256" key="10">
    <source>
        <dbReference type="RuleBase" id="RU368078"/>
    </source>
</evidence>
<comment type="similarity">
    <text evidence="2 10">Belongs to the TFS-II family.</text>
</comment>
<dbReference type="Pfam" id="PF01096">
    <property type="entry name" value="Zn_ribbon_TFIIS"/>
    <property type="match status" value="1"/>
</dbReference>
<dbReference type="GO" id="GO:0005634">
    <property type="term" value="C:nucleus"/>
    <property type="evidence" value="ECO:0007669"/>
    <property type="project" value="UniProtKB-SubCell"/>
</dbReference>
<dbReference type="GO" id="GO:0006368">
    <property type="term" value="P:transcription elongation by RNA polymerase II"/>
    <property type="evidence" value="ECO:0007669"/>
    <property type="project" value="InterPro"/>
</dbReference>
<reference evidence="16" key="3">
    <citation type="submission" date="2022-06" db="UniProtKB">
        <authorList>
            <consortium name="EnsemblMetazoa"/>
        </authorList>
    </citation>
    <scope>IDENTIFICATION</scope>
</reference>
<dbReference type="PANTHER" id="PTHR11477">
    <property type="entry name" value="TRANSCRIPTION FACTOR S-II ZINC FINGER DOMAIN-CONTAINING PROTEIN"/>
    <property type="match status" value="1"/>
</dbReference>
<evidence type="ECO:0000259" key="14">
    <source>
        <dbReference type="PROSITE" id="PS51321"/>
    </source>
</evidence>
<feature type="domain" description="TFIIS-type" evidence="12">
    <location>
        <begin position="303"/>
        <end position="343"/>
    </location>
</feature>
<reference evidence="17" key="1">
    <citation type="journal article" date="2020" name="PLoS Negl. Trop. Dis.">
        <title>High-quality nuclear genome for Sarcoptes scabiei-A critical resource for a neglected parasite.</title>
        <authorList>
            <person name="Korhonen P.K."/>
            <person name="Gasser R.B."/>
            <person name="Ma G."/>
            <person name="Wang T."/>
            <person name="Stroehlein A.J."/>
            <person name="Young N.D."/>
            <person name="Ang C.S."/>
            <person name="Fernando D.D."/>
            <person name="Lu H.C."/>
            <person name="Taylor S."/>
            <person name="Reynolds S.L."/>
            <person name="Mofiz E."/>
            <person name="Najaraj S.H."/>
            <person name="Gowda H."/>
            <person name="Madugundu A."/>
            <person name="Renuse S."/>
            <person name="Holt D."/>
            <person name="Pandey A."/>
            <person name="Papenfuss A.T."/>
            <person name="Fischer K."/>
        </authorList>
    </citation>
    <scope>NUCLEOTIDE SEQUENCE [LARGE SCALE GENOMIC DNA]</scope>
</reference>
<dbReference type="SUPFAM" id="SSF57783">
    <property type="entry name" value="Zinc beta-ribbon"/>
    <property type="match status" value="1"/>
</dbReference>
<dbReference type="SMART" id="SM00510">
    <property type="entry name" value="TFS2M"/>
    <property type="match status" value="1"/>
</dbReference>
<dbReference type="InterPro" id="IPR036575">
    <property type="entry name" value="TFIIS_cen_dom_sf"/>
</dbReference>
<evidence type="ECO:0000256" key="9">
    <source>
        <dbReference type="PROSITE-ProRule" id="PRU00649"/>
    </source>
</evidence>
<evidence type="ECO:0000313" key="16">
    <source>
        <dbReference type="EnsemblMetazoa" id="KAF7488429.1"/>
    </source>
</evidence>
<dbReference type="PROSITE" id="PS00466">
    <property type="entry name" value="ZF_TFIIS_1"/>
    <property type="match status" value="1"/>
</dbReference>
<feature type="domain" description="TFIIS N-terminal" evidence="13">
    <location>
        <begin position="6"/>
        <end position="86"/>
    </location>
</feature>
<evidence type="ECO:0000256" key="5">
    <source>
        <dbReference type="ARBA" id="ARBA00022833"/>
    </source>
</evidence>
<keyword evidence="17" id="KW-1185">Reference proteome</keyword>
<dbReference type="InterPro" id="IPR006289">
    <property type="entry name" value="TFSII"/>
</dbReference>
<dbReference type="OrthoDB" id="44867at2759"/>
<dbReference type="NCBIfam" id="TIGR01385">
    <property type="entry name" value="TFSII"/>
    <property type="match status" value="1"/>
</dbReference>
<dbReference type="InterPro" id="IPR003617">
    <property type="entry name" value="TFIIS/CRSP70_N_sub"/>
</dbReference>
<keyword evidence="10" id="KW-0238">DNA-binding</keyword>
<evidence type="ECO:0000256" key="3">
    <source>
        <dbReference type="ARBA" id="ARBA00022723"/>
    </source>
</evidence>
<evidence type="ECO:0000259" key="13">
    <source>
        <dbReference type="PROSITE" id="PS51319"/>
    </source>
</evidence>
<organism evidence="15">
    <name type="scientific">Sarcoptes scabiei</name>
    <name type="common">Itch mite</name>
    <name type="synonym">Acarus scabiei</name>
    <dbReference type="NCBI Taxonomy" id="52283"/>
    <lineage>
        <taxon>Eukaryota</taxon>
        <taxon>Metazoa</taxon>
        <taxon>Ecdysozoa</taxon>
        <taxon>Arthropoda</taxon>
        <taxon>Chelicerata</taxon>
        <taxon>Arachnida</taxon>
        <taxon>Acari</taxon>
        <taxon>Acariformes</taxon>
        <taxon>Sarcoptiformes</taxon>
        <taxon>Astigmata</taxon>
        <taxon>Psoroptidia</taxon>
        <taxon>Sarcoptoidea</taxon>
        <taxon>Sarcoptidae</taxon>
        <taxon>Sarcoptinae</taxon>
        <taxon>Sarcoptes</taxon>
    </lineage>
</organism>
<dbReference type="Proteomes" id="UP000070412">
    <property type="component" value="Unassembled WGS sequence"/>
</dbReference>
<keyword evidence="15" id="KW-0251">Elongation factor</keyword>
<evidence type="ECO:0000256" key="1">
    <source>
        <dbReference type="ARBA" id="ARBA00004123"/>
    </source>
</evidence>
<name>A0A834VAT2_SARSC</name>
<reference evidence="15" key="2">
    <citation type="submission" date="2020-01" db="EMBL/GenBank/DDBJ databases">
        <authorList>
            <person name="Korhonen P.K.K."/>
            <person name="Guangxu M.G."/>
            <person name="Wang T.W."/>
            <person name="Stroehlein A.J.S."/>
            <person name="Young N.D."/>
            <person name="Ang C.-S.A."/>
            <person name="Fernando D.W.F."/>
            <person name="Lu H.L."/>
            <person name="Taylor S.T."/>
            <person name="Ehtesham M.E.M."/>
            <person name="Najaraj S.H.N."/>
            <person name="Harsha G.H.G."/>
            <person name="Madugundu A.M."/>
            <person name="Renuse S.R."/>
            <person name="Holt D.H."/>
            <person name="Pandey A.P."/>
            <person name="Papenfuss A.P."/>
            <person name="Gasser R.B.G."/>
            <person name="Fischer K.F."/>
        </authorList>
    </citation>
    <scope>NUCLEOTIDE SEQUENCE</scope>
    <source>
        <strain evidence="15">SSS_KF_BRIS2020</strain>
    </source>
</reference>
<keyword evidence="10" id="KW-0805">Transcription regulation</keyword>
<dbReference type="SUPFAM" id="SSF47676">
    <property type="entry name" value="Conserved domain common to transcription factors TFIIS, elongin A, CRSP70"/>
    <property type="match status" value="1"/>
</dbReference>
<evidence type="ECO:0000256" key="7">
    <source>
        <dbReference type="ARBA" id="ARBA00025408"/>
    </source>
</evidence>